<feature type="domain" description="N-acetyltransferase" evidence="3">
    <location>
        <begin position="9"/>
        <end position="145"/>
    </location>
</feature>
<evidence type="ECO:0000259" key="3">
    <source>
        <dbReference type="PROSITE" id="PS51186"/>
    </source>
</evidence>
<dbReference type="Proteomes" id="UP000284605">
    <property type="component" value="Unassembled WGS sequence"/>
</dbReference>
<dbReference type="AlphaFoldDB" id="A0A418WTN5"/>
<dbReference type="EMBL" id="QYUK01000008">
    <property type="protein sequence ID" value="RJF94634.1"/>
    <property type="molecule type" value="Genomic_DNA"/>
</dbReference>
<organism evidence="4 5">
    <name type="scientific">Oleomonas cavernae</name>
    <dbReference type="NCBI Taxonomy" id="2320859"/>
    <lineage>
        <taxon>Bacteria</taxon>
        <taxon>Pseudomonadati</taxon>
        <taxon>Pseudomonadota</taxon>
        <taxon>Alphaproteobacteria</taxon>
        <taxon>Acetobacterales</taxon>
        <taxon>Acetobacteraceae</taxon>
        <taxon>Oleomonas</taxon>
    </lineage>
</organism>
<keyword evidence="2" id="KW-0012">Acyltransferase</keyword>
<keyword evidence="5" id="KW-1185">Reference proteome</keyword>
<dbReference type="InterPro" id="IPR050832">
    <property type="entry name" value="Bact_Acetyltransf"/>
</dbReference>
<sequence length="175" mass="19187">MTMAEGDRLRFRPARPADHGACAEIFLAARMWANPDIPADRFAIEDFNLSTDDLEILVAERGGLVVGFVGLDRAQRELSHLFVSPLEQGRGVGALLLAEAGRILGPGAHLLCDAQNSSVREFYRAQGWVEARESWGFVEFVRPMPAACRSLLPWAARCSPSEPARMACCHPQGLI</sequence>
<evidence type="ECO:0000313" key="4">
    <source>
        <dbReference type="EMBL" id="RJF94634.1"/>
    </source>
</evidence>
<name>A0A418WTN5_9PROT</name>
<dbReference type="SUPFAM" id="SSF55729">
    <property type="entry name" value="Acyl-CoA N-acyltransferases (Nat)"/>
    <property type="match status" value="1"/>
</dbReference>
<dbReference type="GO" id="GO:0016747">
    <property type="term" value="F:acyltransferase activity, transferring groups other than amino-acyl groups"/>
    <property type="evidence" value="ECO:0007669"/>
    <property type="project" value="InterPro"/>
</dbReference>
<reference evidence="4 5" key="1">
    <citation type="submission" date="2018-09" db="EMBL/GenBank/DDBJ databases">
        <authorList>
            <person name="Zhu H."/>
        </authorList>
    </citation>
    <scope>NUCLEOTIDE SEQUENCE [LARGE SCALE GENOMIC DNA]</scope>
    <source>
        <strain evidence="4 5">K1W22B-8</strain>
    </source>
</reference>
<dbReference type="PANTHER" id="PTHR43877">
    <property type="entry name" value="AMINOALKYLPHOSPHONATE N-ACETYLTRANSFERASE-RELATED-RELATED"/>
    <property type="match status" value="1"/>
</dbReference>
<dbReference type="InterPro" id="IPR016181">
    <property type="entry name" value="Acyl_CoA_acyltransferase"/>
</dbReference>
<evidence type="ECO:0000256" key="2">
    <source>
        <dbReference type="ARBA" id="ARBA00023315"/>
    </source>
</evidence>
<dbReference type="Pfam" id="PF13673">
    <property type="entry name" value="Acetyltransf_10"/>
    <property type="match status" value="1"/>
</dbReference>
<accession>A0A418WTN5</accession>
<comment type="caution">
    <text evidence="4">The sequence shown here is derived from an EMBL/GenBank/DDBJ whole genome shotgun (WGS) entry which is preliminary data.</text>
</comment>
<dbReference type="InterPro" id="IPR000182">
    <property type="entry name" value="GNAT_dom"/>
</dbReference>
<evidence type="ECO:0000256" key="1">
    <source>
        <dbReference type="ARBA" id="ARBA00022679"/>
    </source>
</evidence>
<dbReference type="PROSITE" id="PS51186">
    <property type="entry name" value="GNAT"/>
    <property type="match status" value="1"/>
</dbReference>
<gene>
    <name evidence="4" type="ORF">D3874_02060</name>
</gene>
<keyword evidence="1 4" id="KW-0808">Transferase</keyword>
<dbReference type="Gene3D" id="3.40.630.30">
    <property type="match status" value="1"/>
</dbReference>
<evidence type="ECO:0000313" key="5">
    <source>
        <dbReference type="Proteomes" id="UP000284605"/>
    </source>
</evidence>
<proteinExistence type="predicted"/>
<dbReference type="CDD" id="cd04301">
    <property type="entry name" value="NAT_SF"/>
    <property type="match status" value="1"/>
</dbReference>
<protein>
    <submittedName>
        <fullName evidence="4">GNAT family N-acetyltransferase</fullName>
    </submittedName>
</protein>